<evidence type="ECO:0000256" key="4">
    <source>
        <dbReference type="ARBA" id="ARBA00024346"/>
    </source>
</evidence>
<keyword evidence="9" id="KW-1185">Reference proteome</keyword>
<organism evidence="8 9">
    <name type="scientific">Sphaerotilus natans subsp. natans DSM 6575</name>
    <dbReference type="NCBI Taxonomy" id="1286631"/>
    <lineage>
        <taxon>Bacteria</taxon>
        <taxon>Pseudomonadati</taxon>
        <taxon>Pseudomonadota</taxon>
        <taxon>Betaproteobacteria</taxon>
        <taxon>Burkholderiales</taxon>
        <taxon>Sphaerotilaceae</taxon>
        <taxon>Sphaerotilus</taxon>
    </lineage>
</organism>
<evidence type="ECO:0000313" key="8">
    <source>
        <dbReference type="EMBL" id="KDB52347.1"/>
    </source>
</evidence>
<gene>
    <name evidence="8" type="ORF">X805_19620</name>
</gene>
<name>A0A059KLI4_9BURK</name>
<evidence type="ECO:0000313" key="9">
    <source>
        <dbReference type="Proteomes" id="UP000026714"/>
    </source>
</evidence>
<proteinExistence type="inferred from homology"/>
<dbReference type="InterPro" id="IPR016633">
    <property type="entry name" value="EarP"/>
</dbReference>
<sequence>MTEESPAPLLCIPAALRRWDLFCRVIDNHGDLGVCWRLARDLAGRGAEVRLWIDDASALNWMAPDGAPGVEVLPWRDPQDDEQPGDVVVEAFGCDPPAAFVARMAARAASGAPAPLWFNLEYLSAEPYVERSHRLASPQWSGPGRGLTKWFFYPGFTERTGGLLREPGLLARRDAHHRAATLARLGLRLGADDPADHALMLLFGYDQPLLPAWLNLLADGHGGSVRPSRAIRTTLLVTPGHSAHQVHAWLAGRGLHRSEAGVEIGALRLHFLPHVSQIEFDRLLWASDLNLVRGEDSAVRAIWSGRPMLWQLYRQDDGAQAPKLEAFLDLALQGMPAPLARPVAEMMRLWNGLESPARLPAVWAQLWPLLREGWGAACRQRAARWARQPDLSSALLAEAIARSGHGAPATS</sequence>
<evidence type="ECO:0000256" key="1">
    <source>
        <dbReference type="ARBA" id="ARBA00022676"/>
    </source>
</evidence>
<dbReference type="PATRIC" id="fig|1286631.3.peg.1928"/>
<comment type="catalytic activity">
    <reaction evidence="7">
        <text>dTDP-beta-L-rhamnose + L-arginyl-[protein] = N(omega)-(alpha-L-rhamnosyl)-L-arginyl-[protein] + dTDP + H(+)</text>
        <dbReference type="Rhea" id="RHEA:66692"/>
        <dbReference type="Rhea" id="RHEA-COMP:10532"/>
        <dbReference type="Rhea" id="RHEA-COMP:17096"/>
        <dbReference type="ChEBI" id="CHEBI:15378"/>
        <dbReference type="ChEBI" id="CHEBI:29965"/>
        <dbReference type="ChEBI" id="CHEBI:57510"/>
        <dbReference type="ChEBI" id="CHEBI:58369"/>
        <dbReference type="ChEBI" id="CHEBI:167445"/>
    </reaction>
    <physiologicalReaction direction="left-to-right" evidence="7">
        <dbReference type="Rhea" id="RHEA:66693"/>
    </physiologicalReaction>
</comment>
<evidence type="ECO:0000256" key="5">
    <source>
        <dbReference type="ARBA" id="ARBA00024416"/>
    </source>
</evidence>
<dbReference type="eggNOG" id="COG4394">
    <property type="taxonomic scope" value="Bacteria"/>
</dbReference>
<comment type="caution">
    <text evidence="8">The sequence shown here is derived from an EMBL/GenBank/DDBJ whole genome shotgun (WGS) entry which is preliminary data.</text>
</comment>
<protein>
    <recommendedName>
        <fullName evidence="5">Protein-arginine rhamnosyltransferase</fullName>
    </recommendedName>
    <alternativeName>
        <fullName evidence="6">EF-P arginine rhamnosyltransferase</fullName>
    </alternativeName>
</protein>
<dbReference type="EMBL" id="AZRA01000050">
    <property type="protein sequence ID" value="KDB52347.1"/>
    <property type="molecule type" value="Genomic_DNA"/>
</dbReference>
<keyword evidence="2" id="KW-0808">Transferase</keyword>
<dbReference type="Pfam" id="PF10093">
    <property type="entry name" value="EarP"/>
    <property type="match status" value="1"/>
</dbReference>
<comment type="similarity">
    <text evidence="4">Belongs to the glycosyltransferase 104 family.</text>
</comment>
<dbReference type="RefSeq" id="WP_051631863.1">
    <property type="nucleotide sequence ID" value="NZ_AZRA01000050.1"/>
</dbReference>
<evidence type="ECO:0000256" key="3">
    <source>
        <dbReference type="ARBA" id="ARBA00024303"/>
    </source>
</evidence>
<comment type="function">
    <text evidence="3">Protein-arginine rhamnosyltransferase that catalyzes the transfer of a single rhamnose to elongation factor P (EF-P) on 'Lys-32', a modification required for EF-P-dependent rescue of polyproline stalled ribosomes.</text>
</comment>
<dbReference type="PIRSF" id="PIRSF015557">
    <property type="entry name" value="UCP015557"/>
    <property type="match status" value="1"/>
</dbReference>
<evidence type="ECO:0000256" key="2">
    <source>
        <dbReference type="ARBA" id="ARBA00022679"/>
    </source>
</evidence>
<evidence type="ECO:0000256" key="6">
    <source>
        <dbReference type="ARBA" id="ARBA00030025"/>
    </source>
</evidence>
<dbReference type="NCBIfam" id="TIGR03837">
    <property type="entry name" value="efp_Arg_rhamno"/>
    <property type="match status" value="1"/>
</dbReference>
<dbReference type="AlphaFoldDB" id="A0A059KLI4"/>
<evidence type="ECO:0000256" key="7">
    <source>
        <dbReference type="ARBA" id="ARBA00048472"/>
    </source>
</evidence>
<dbReference type="STRING" id="34103.SAMN05421778_115108"/>
<accession>A0A059KLI4</accession>
<reference evidence="8 9" key="1">
    <citation type="journal article" date="2014" name="FEMS Microbiol. Ecol.">
        <title>Sphaerotilus natans encrusted with nanoball-shaped Fe(III) oxide minerals formed by nitrate-reducing mixotrophic Fe(II) oxidation.</title>
        <authorList>
            <person name="Park S."/>
            <person name="Kim D.H."/>
            <person name="Lee J.H."/>
            <person name="Hur H.G."/>
        </authorList>
    </citation>
    <scope>NUCLEOTIDE SEQUENCE [LARGE SCALE GENOMIC DNA]</scope>
    <source>
        <strain evidence="8 9">DSM 6575</strain>
    </source>
</reference>
<keyword evidence="1" id="KW-0328">Glycosyltransferase</keyword>
<dbReference type="GO" id="GO:0106361">
    <property type="term" value="F:protein-arginine rhamnosyltransferase activity"/>
    <property type="evidence" value="ECO:0007669"/>
    <property type="project" value="InterPro"/>
</dbReference>
<dbReference type="Proteomes" id="UP000026714">
    <property type="component" value="Unassembled WGS sequence"/>
</dbReference>